<feature type="domain" description="Galactosyltransferase N-terminal" evidence="2">
    <location>
        <begin position="104"/>
        <end position="207"/>
    </location>
</feature>
<evidence type="ECO:0000313" key="4">
    <source>
        <dbReference type="Proteomes" id="UP000316759"/>
    </source>
</evidence>
<dbReference type="Gene3D" id="3.90.550.10">
    <property type="entry name" value="Spore Coat Polysaccharide Biosynthesis Protein SpsA, Chain A"/>
    <property type="match status" value="1"/>
</dbReference>
<dbReference type="EMBL" id="SUNJ01010740">
    <property type="protein sequence ID" value="TPP59423.1"/>
    <property type="molecule type" value="Genomic_DNA"/>
</dbReference>
<keyword evidence="1" id="KW-0735">Signal-anchor</keyword>
<organism evidence="3 4">
    <name type="scientific">Fasciola gigantica</name>
    <name type="common">Giant liver fluke</name>
    <dbReference type="NCBI Taxonomy" id="46835"/>
    <lineage>
        <taxon>Eukaryota</taxon>
        <taxon>Metazoa</taxon>
        <taxon>Spiralia</taxon>
        <taxon>Lophotrochozoa</taxon>
        <taxon>Platyhelminthes</taxon>
        <taxon>Trematoda</taxon>
        <taxon>Digenea</taxon>
        <taxon>Plagiorchiida</taxon>
        <taxon>Echinostomata</taxon>
        <taxon>Echinostomatoidea</taxon>
        <taxon>Fasciolidae</taxon>
        <taxon>Fasciola</taxon>
    </lineage>
</organism>
<feature type="transmembrane region" description="Helical" evidence="1">
    <location>
        <begin position="9"/>
        <end position="26"/>
    </location>
</feature>
<evidence type="ECO:0000313" key="3">
    <source>
        <dbReference type="EMBL" id="TPP59423.1"/>
    </source>
</evidence>
<keyword evidence="1" id="KW-0325">Glycoprotein</keyword>
<dbReference type="PANTHER" id="PTHR19300:SF57">
    <property type="entry name" value="BETA-1,4-N-ACETYLGALACTOSAMINYLTRANSFERASE"/>
    <property type="match status" value="1"/>
</dbReference>
<dbReference type="EC" id="2.4.1.-" evidence="1"/>
<dbReference type="InterPro" id="IPR003859">
    <property type="entry name" value="Galactosyl_T"/>
</dbReference>
<dbReference type="UniPathway" id="UPA00378"/>
<dbReference type="STRING" id="46835.A0A504YE77"/>
<dbReference type="GO" id="GO:0008378">
    <property type="term" value="F:galactosyltransferase activity"/>
    <property type="evidence" value="ECO:0007669"/>
    <property type="project" value="TreeGrafter"/>
</dbReference>
<protein>
    <recommendedName>
        <fullName evidence="1">Beta-1,4-galactosyltransferase</fullName>
        <ecNumber evidence="1">2.4.1.-</ecNumber>
    </recommendedName>
</protein>
<dbReference type="OrthoDB" id="7411357at2759"/>
<name>A0A504YE77_FASGI</name>
<proteinExistence type="inferred from homology"/>
<evidence type="ECO:0000259" key="2">
    <source>
        <dbReference type="Pfam" id="PF13733"/>
    </source>
</evidence>
<dbReference type="PANTHER" id="PTHR19300">
    <property type="entry name" value="BETA-1,4-GALACTOSYLTRANSFERASE"/>
    <property type="match status" value="1"/>
</dbReference>
<dbReference type="InterPro" id="IPR027995">
    <property type="entry name" value="Galactosyl_T_N"/>
</dbReference>
<evidence type="ECO:0000256" key="1">
    <source>
        <dbReference type="RuleBase" id="RU368121"/>
    </source>
</evidence>
<dbReference type="GO" id="GO:0005794">
    <property type="term" value="C:Golgi apparatus"/>
    <property type="evidence" value="ECO:0007669"/>
    <property type="project" value="TreeGrafter"/>
</dbReference>
<comment type="caution">
    <text evidence="3">The sequence shown here is derived from an EMBL/GenBank/DDBJ whole genome shotgun (WGS) entry which is preliminary data.</text>
</comment>
<keyword evidence="1" id="KW-0808">Transferase</keyword>
<keyword evidence="1" id="KW-0812">Transmembrane</keyword>
<dbReference type="AlphaFoldDB" id="A0A504YE77"/>
<keyword evidence="1" id="KW-0328">Glycosyltransferase</keyword>
<sequence>MRLVLPKRIPLYALCIGLILGFIILSQRKFPILPEHPHIRLTHSADHCIRQLMGHMHALQKNHAQRNAWSRDLTLAKQLYAIRNPASHGGLRRQTCIDLCTTLTTQNDSQVKPQGGGWAPNGGEPCEMQSKSGTVIIIPLPKDFRPIDDLVTTLTRILRLQNTCHKIFLVEQQVNSTASYNMGMLMNIGFVEAGLRFEADCFVFHDPRLRPDISIEHDRLISHKCGQDTNNGPVHMATMINRMVSSSRSLTGVLRIGAINFIRANGFSNWFLNVPGVFDDFERRILLTDQEYRHEDFRFARYATNENTELNEELRSNVLSWTLIDHAGYRMNVDGLRQISYRLEAVLKEESFTRIVVSLLEDPQLYCETNTD</sequence>
<comment type="function">
    <text evidence="1">Catalyses the transfer of galactose onto proteins or lipids.</text>
</comment>
<accession>A0A504YE77</accession>
<keyword evidence="1" id="KW-0472">Membrane</keyword>
<dbReference type="InterPro" id="IPR029044">
    <property type="entry name" value="Nucleotide-diphossugar_trans"/>
</dbReference>
<comment type="similarity">
    <text evidence="1">Belongs to the glycosyltransferase 7 family.</text>
</comment>
<keyword evidence="1" id="KW-1133">Transmembrane helix</keyword>
<keyword evidence="4" id="KW-1185">Reference proteome</keyword>
<dbReference type="Proteomes" id="UP000316759">
    <property type="component" value="Unassembled WGS sequence"/>
</dbReference>
<dbReference type="Pfam" id="PF13733">
    <property type="entry name" value="Glyco_transf_7N"/>
    <property type="match status" value="1"/>
</dbReference>
<dbReference type="GO" id="GO:0005975">
    <property type="term" value="P:carbohydrate metabolic process"/>
    <property type="evidence" value="ECO:0007669"/>
    <property type="project" value="InterPro"/>
</dbReference>
<gene>
    <name evidence="3" type="ORF">FGIG_09950</name>
</gene>
<reference evidence="3 4" key="1">
    <citation type="submission" date="2019-04" db="EMBL/GenBank/DDBJ databases">
        <title>Annotation for the trematode Fasciola gigantica.</title>
        <authorList>
            <person name="Choi Y.-J."/>
        </authorList>
    </citation>
    <scope>NUCLEOTIDE SEQUENCE [LARGE SCALE GENOMIC DNA]</scope>
    <source>
        <strain evidence="3">Uganda_cow_1</strain>
    </source>
</reference>
<comment type="pathway">
    <text evidence="1">Protein modification; protein glycosylation.</text>
</comment>